<dbReference type="RefSeq" id="WP_117350063.1">
    <property type="nucleotide sequence ID" value="NZ_CP031742.1"/>
</dbReference>
<name>A0A385DEZ8_9ACTN</name>
<organism evidence="1 2">
    <name type="scientific">Streptomyces koyangensis</name>
    <dbReference type="NCBI Taxonomy" id="188770"/>
    <lineage>
        <taxon>Bacteria</taxon>
        <taxon>Bacillati</taxon>
        <taxon>Actinomycetota</taxon>
        <taxon>Actinomycetes</taxon>
        <taxon>Kitasatosporales</taxon>
        <taxon>Streptomycetaceae</taxon>
        <taxon>Streptomyces</taxon>
        <taxon>Streptomyces aurantiacus group</taxon>
    </lineage>
</organism>
<proteinExistence type="predicted"/>
<sequence>MATRDQQTSAPSAAVNSLRSALTDAGLVLPSLAVDTASPHLGLVELGRVRADVAAQLAEALRNGGRR</sequence>
<dbReference type="Proteomes" id="UP000259636">
    <property type="component" value="Chromosome"/>
</dbReference>
<evidence type="ECO:0000313" key="1">
    <source>
        <dbReference type="EMBL" id="AXQ56948.1"/>
    </source>
</evidence>
<dbReference type="EMBL" id="CP031742">
    <property type="protein sequence ID" value="AXQ56948.1"/>
    <property type="molecule type" value="Genomic_DNA"/>
</dbReference>
<dbReference type="KEGG" id="sky:D0C37_21625"/>
<gene>
    <name evidence="1" type="ORF">D0C37_21625</name>
</gene>
<reference evidence="1 2" key="1">
    <citation type="submission" date="2018-08" db="EMBL/GenBank/DDBJ databases">
        <authorList>
            <person name="Ferrada E.E."/>
            <person name="Latorre B.A."/>
        </authorList>
    </citation>
    <scope>NUCLEOTIDE SEQUENCE [LARGE SCALE GENOMIC DNA]</scope>
    <source>
        <strain evidence="1 2">VK-A60T</strain>
    </source>
</reference>
<dbReference type="GeneID" id="300116751"/>
<evidence type="ECO:0000313" key="2">
    <source>
        <dbReference type="Proteomes" id="UP000259636"/>
    </source>
</evidence>
<accession>A0A385DEZ8</accession>
<protein>
    <submittedName>
        <fullName evidence="1">Uncharacterized protein</fullName>
    </submittedName>
</protein>
<dbReference type="AlphaFoldDB" id="A0A385DEZ8"/>